<dbReference type="Gene3D" id="2.60.120.330">
    <property type="entry name" value="B-lactam Antibiotic, Isopenicillin N Synthase, Chain"/>
    <property type="match status" value="1"/>
</dbReference>
<evidence type="ECO:0000256" key="2">
    <source>
        <dbReference type="ARBA" id="ARBA00022723"/>
    </source>
</evidence>
<keyword evidence="2 4" id="KW-0479">Metal-binding</keyword>
<evidence type="ECO:0000256" key="1">
    <source>
        <dbReference type="ARBA" id="ARBA00008056"/>
    </source>
</evidence>
<accession>A0A6A5TWE7</accession>
<dbReference type="Pfam" id="PF03171">
    <property type="entry name" value="2OG-FeII_Oxy"/>
    <property type="match status" value="1"/>
</dbReference>
<dbReference type="PROSITE" id="PS51471">
    <property type="entry name" value="FE2OG_OXY"/>
    <property type="match status" value="1"/>
</dbReference>
<keyword evidence="3 4" id="KW-0408">Iron</keyword>
<dbReference type="EMBL" id="ML976996">
    <property type="protein sequence ID" value="KAF1955016.1"/>
    <property type="molecule type" value="Genomic_DNA"/>
</dbReference>
<dbReference type="InterPro" id="IPR005123">
    <property type="entry name" value="Oxoglu/Fe-dep_dioxygenase_dom"/>
</dbReference>
<dbReference type="InterPro" id="IPR044861">
    <property type="entry name" value="IPNS-like_FE2OG_OXY"/>
</dbReference>
<evidence type="ECO:0000256" key="4">
    <source>
        <dbReference type="RuleBase" id="RU003682"/>
    </source>
</evidence>
<gene>
    <name evidence="6" type="ORF">CC80DRAFT_448089</name>
</gene>
<proteinExistence type="inferred from homology"/>
<evidence type="ECO:0000313" key="7">
    <source>
        <dbReference type="Proteomes" id="UP000800035"/>
    </source>
</evidence>
<name>A0A6A5TWE7_9PLEO</name>
<dbReference type="GO" id="GO:0046872">
    <property type="term" value="F:metal ion binding"/>
    <property type="evidence" value="ECO:0007669"/>
    <property type="project" value="UniProtKB-KW"/>
</dbReference>
<dbReference type="InterPro" id="IPR026992">
    <property type="entry name" value="DIOX_N"/>
</dbReference>
<dbReference type="OrthoDB" id="288590at2759"/>
<dbReference type="InterPro" id="IPR050295">
    <property type="entry name" value="Plant_2OG-oxidoreductases"/>
</dbReference>
<dbReference type="GO" id="GO:0044283">
    <property type="term" value="P:small molecule biosynthetic process"/>
    <property type="evidence" value="ECO:0007669"/>
    <property type="project" value="UniProtKB-ARBA"/>
</dbReference>
<organism evidence="6 7">
    <name type="scientific">Byssothecium circinans</name>
    <dbReference type="NCBI Taxonomy" id="147558"/>
    <lineage>
        <taxon>Eukaryota</taxon>
        <taxon>Fungi</taxon>
        <taxon>Dikarya</taxon>
        <taxon>Ascomycota</taxon>
        <taxon>Pezizomycotina</taxon>
        <taxon>Dothideomycetes</taxon>
        <taxon>Pleosporomycetidae</taxon>
        <taxon>Pleosporales</taxon>
        <taxon>Massarineae</taxon>
        <taxon>Massarinaceae</taxon>
        <taxon>Byssothecium</taxon>
    </lineage>
</organism>
<sequence length="356" mass="38725">MASTAQFHDYPPFPEDVPTAALPKISLAKLLANQVDESKALFESCCSIGFFLLDLSGHEIGEALVQDVDSLLELAKQTMALPEDEKMKYHAKPPVRLVGYKSLGFMKTETNQPDRCEFFMLSQDELTGLAPAPEYPPPIRSSLPALNSYLAHAEPIVELICRILSTSLDLPPSTFLSKQSQTSKSGTLLRLIKYPAAASAADRRTSLVPHTAMGTITLLAGVIGGLQILRPSSSRDEGSEEIWEYVKPEPNCLIVNMGDAMVQWTGGVLRSNVHRVTYPPGAQAGCDRYSVAYLIRASGDANMRRLSGGRIPDEEADGLPVDDDMLAGEWERKKSMALVSGKDCVRSTGGRPMKGE</sequence>
<feature type="domain" description="Fe2OG dioxygenase" evidence="5">
    <location>
        <begin position="184"/>
        <end position="297"/>
    </location>
</feature>
<dbReference type="Pfam" id="PF14226">
    <property type="entry name" value="DIOX_N"/>
    <property type="match status" value="1"/>
</dbReference>
<evidence type="ECO:0000259" key="5">
    <source>
        <dbReference type="PROSITE" id="PS51471"/>
    </source>
</evidence>
<protein>
    <submittedName>
        <fullName evidence="6">Clavaminate synthase-like protein</fullName>
    </submittedName>
</protein>
<dbReference type="PANTHER" id="PTHR47991">
    <property type="entry name" value="OXOGLUTARATE/IRON-DEPENDENT DIOXYGENASE"/>
    <property type="match status" value="1"/>
</dbReference>
<reference evidence="6" key="1">
    <citation type="journal article" date="2020" name="Stud. Mycol.">
        <title>101 Dothideomycetes genomes: a test case for predicting lifestyles and emergence of pathogens.</title>
        <authorList>
            <person name="Haridas S."/>
            <person name="Albert R."/>
            <person name="Binder M."/>
            <person name="Bloem J."/>
            <person name="Labutti K."/>
            <person name="Salamov A."/>
            <person name="Andreopoulos B."/>
            <person name="Baker S."/>
            <person name="Barry K."/>
            <person name="Bills G."/>
            <person name="Bluhm B."/>
            <person name="Cannon C."/>
            <person name="Castanera R."/>
            <person name="Culley D."/>
            <person name="Daum C."/>
            <person name="Ezra D."/>
            <person name="Gonzalez J."/>
            <person name="Henrissat B."/>
            <person name="Kuo A."/>
            <person name="Liang C."/>
            <person name="Lipzen A."/>
            <person name="Lutzoni F."/>
            <person name="Magnuson J."/>
            <person name="Mondo S."/>
            <person name="Nolan M."/>
            <person name="Ohm R."/>
            <person name="Pangilinan J."/>
            <person name="Park H.-J."/>
            <person name="Ramirez L."/>
            <person name="Alfaro M."/>
            <person name="Sun H."/>
            <person name="Tritt A."/>
            <person name="Yoshinaga Y."/>
            <person name="Zwiers L.-H."/>
            <person name="Turgeon B."/>
            <person name="Goodwin S."/>
            <person name="Spatafora J."/>
            <person name="Crous P."/>
            <person name="Grigoriev I."/>
        </authorList>
    </citation>
    <scope>NUCLEOTIDE SEQUENCE</scope>
    <source>
        <strain evidence="6">CBS 675.92</strain>
    </source>
</reference>
<keyword evidence="7" id="KW-1185">Reference proteome</keyword>
<dbReference type="InterPro" id="IPR027443">
    <property type="entry name" value="IPNS-like_sf"/>
</dbReference>
<dbReference type="GO" id="GO:0016491">
    <property type="term" value="F:oxidoreductase activity"/>
    <property type="evidence" value="ECO:0007669"/>
    <property type="project" value="UniProtKB-KW"/>
</dbReference>
<dbReference type="Proteomes" id="UP000800035">
    <property type="component" value="Unassembled WGS sequence"/>
</dbReference>
<evidence type="ECO:0000313" key="6">
    <source>
        <dbReference type="EMBL" id="KAF1955016.1"/>
    </source>
</evidence>
<dbReference type="SUPFAM" id="SSF51197">
    <property type="entry name" value="Clavaminate synthase-like"/>
    <property type="match status" value="1"/>
</dbReference>
<keyword evidence="4" id="KW-0560">Oxidoreductase</keyword>
<comment type="similarity">
    <text evidence="1 4">Belongs to the iron/ascorbate-dependent oxidoreductase family.</text>
</comment>
<evidence type="ECO:0000256" key="3">
    <source>
        <dbReference type="ARBA" id="ARBA00023004"/>
    </source>
</evidence>
<dbReference type="AlphaFoldDB" id="A0A6A5TWE7"/>